<sequence>MSAFALKIETWNLGFIKRFWIRVGLPVFILVFLSNFSIVSSVLRMLGSLPPQPLPKVVVSADGKAVTNIPLEIPPGTKGIEPKLSLTYASEASNGILGRGWILEGNDFIVRDPSFGVKYSGSDSYISSIGGQLVDISGSKSIYHSRKETFVRYYPNGTCGDGPCSWTAIDKTGLTYTFGGTSDSQILAIGQSGAIRIWAVSKVQDPFGNGYTVQYTQDGTGAYYPAIISYNNRSIQFSYESRPDVIPDYSQGTIVNLTQRLNTISVYTNGSLLREYEFGYSQGTVTGGSLLAWLRRDGNNAFGNESYDDLVFTYNSQGNGGFSSSLVSYGSFQFGDGTDVFIPNPNVLLSQTSPQNNLPEFPIPSPSTKIVTGMQYTVQIPVSDRNSCNIGLLACACILYAPCWHYDPIYQGNLQIACSTYNAWGGYNSCTYGVKAALTGWLQMDVNGDGVLDFVALTGDEMTGTIHLSATPIKYNGIPTTFTSSSIPIHYNTFYSVADIDGNGMTDFVYENGGTLWVVYSYGTSFSSPQNFSNVSLNTINGSLTSFNPYMYVYNPAVDTKQLTSNIPAKDYLADMNGDGLEDFIHYDGSSFQIYINKKGSFASPIGISAPQGTYLNQFQDIDGDGKAEYVTVTVNFTNANIQALQQAVANDNTKLSGLQTDYNNQLTTLNAVFAATSSSNLPSNAKIQSLVSYYQADTVDNFSADISLLNQVLAGTATLPLASTKLTGFQNDLQSAYSQLYSPVLQDLQTQQSALNSAIAVAYANNQAQTVLQVSYFNLSNGTANTITNTLSASVDAFRSFLVDMNGDGRADLVSIIGNEVIVYLNTVSGFASPNTTALNTSDGTKVNQFNFGDVNGDKLNDLVLYNISTQRIETYLSNGKSFNTMSGVYNFGALSSVVNKDNNGYVTSATTYQITVQDLNGDSAADVSVGYLSADLTSGQIFYSLNSVRTSPEDSLANLANGTGQTTNILYGLVSAQSGGVRVGSGSYPNLPNTTPDFVVTSLVEDLTNGITNNSVFTYKDSRFYLGVRGIARSLGFASIQETDLNTGFYSVNAYNQSSYRLSGQKDSESRYNSSGNLVQQTLNSGYTYPNPFGTEIEFPTNVSLSYYQNGSLYLTKNQAIAFDSYGNAISSTETAGSHTLVTQNTYFNDTTNWRMGRVLETKTFVDGGLSGDTLLTYNGDLVFSKTEFPGTSAALSTGYTYDSYGNPISVTDPAGAATTFVYDTTLNLFQTQKTNALGHTTSITYNLDLGVPISATDANGAVSYKTYDGYKRPLTVTFAGESSWNESFTYNNVGRFDLTNLSNNESVTKQIRDNVTGTTSILTSYIDPLGNEVRSEANTPVAGVNLINETSFDYIKRVVSRKSNTYVTGITPSYSQYYYAHPDNLLSSVDTPDAAGTITTSVTYSGLTTTMNRTYPGGTVRTNSQVKNELGQVISKTDNGKTLSYTYETHGQLSSATDPEGNVSTFGYDSAGRKISSRDPNSGAVNYTFDSSGRISTQTDARGKTLTFGYDALSRISSMTPSGGETPVLYTYDDPTSSFGKGRLSHVSDGTGTTSFNYNVQGRTIEQKKTIDDLIVFVRSNYDSLGRPLTITYPDGTKIHNNYSVNNYISDVSMDSADGTSTGYTVVSYQGPILGSANPIVRRTTGNGVTMDISFEPIHLRPMSIVTKKSDGTTLGNVNYAYDSIGNIASITDNVTPQRNESFSYDSWNRLVQATGIYGTQNYSYTDGGKLTQKGDIALSYSDSNHVNAVTQSNSTSTGPLSYSYDASGNMISRNGDTLRYDSFGKMVEYDPNGGGQFLYYYDFAGTRVKKVSATSGVVTYSFGDLYEIVRNPGNPEQHTLYIRGNQGDLVSQVSRNNAVLISSNENAVNVAKSNLADQICSAAIGGTCQRIWKENVVKGVRGFFAFSAFFHRGIPTDLFAISYYLFLLVLLYAAYPLLLKGNEILQRAKLLGFSAPVLLLSFVVVFTVQNCNGFLSGSGKGSPPWILIPGASSDPSTPTLNNPQTASGGGINAGSTPVNGMYFYHPNHLGSTVMLTDGYGNPAPGPGQSGVSHVTYEPYGSIVRNDSLGPDIFRYKFTGQQEDLETNLLYYRARHYDPNLGRFIEADRHVNFSSVNGMDKYMYVGGNPVDRIDPSGNSWLSGAIAGLGKSILGGFTALLKGLGRTLSTISKLSFRNLGTAIAHSDYGVGLTRLGYGLRNSDLGKMLTRNREAIYETIGAFFLLPVAGLAIIGATIINPVGTIGYIGGGLSKSSFNNMHWRTKAANRGFQNGTKIQLGLDAAGILAAGAVEFGVVDAISSGFDSVLATIDSGIEWLGDNWVPFTDAVEGFIDKVIDKAGEAAFRVLTEDYSFGWTHIPYIQEVSIPLWTVPWGQGAFAYGLGHDFNYSKITLGDYLGEVAQAYVEDMFTLALFNSQTPVSAFLAGLGKVRRILF</sequence>
<dbReference type="Proteomes" id="UP000297855">
    <property type="component" value="Unassembled WGS sequence"/>
</dbReference>
<dbReference type="NCBIfam" id="TIGR03696">
    <property type="entry name" value="Rhs_assc_core"/>
    <property type="match status" value="1"/>
</dbReference>
<dbReference type="EMBL" id="RQEV01000005">
    <property type="protein sequence ID" value="TGK20300.1"/>
    <property type="molecule type" value="Genomic_DNA"/>
</dbReference>
<evidence type="ECO:0000256" key="1">
    <source>
        <dbReference type="ARBA" id="ARBA00004613"/>
    </source>
</evidence>
<keyword evidence="3" id="KW-0732">Signal</keyword>
<dbReference type="InterPro" id="IPR013517">
    <property type="entry name" value="FG-GAP"/>
</dbReference>
<name>A0A4R9GSW7_9LEPT</name>
<dbReference type="Pfam" id="PF03534">
    <property type="entry name" value="SpvB"/>
    <property type="match status" value="1"/>
</dbReference>
<dbReference type="GO" id="GO:0005576">
    <property type="term" value="C:extracellular region"/>
    <property type="evidence" value="ECO:0007669"/>
    <property type="project" value="UniProtKB-SubCell"/>
</dbReference>
<keyword evidence="6" id="KW-0472">Membrane</keyword>
<evidence type="ECO:0000259" key="7">
    <source>
        <dbReference type="Pfam" id="PF25023"/>
    </source>
</evidence>
<keyword evidence="6" id="KW-0812">Transmembrane</keyword>
<gene>
    <name evidence="8" type="ORF">EHO61_05300</name>
</gene>
<dbReference type="InterPro" id="IPR050708">
    <property type="entry name" value="T6SS_VgrG/RHS"/>
</dbReference>
<dbReference type="Gene3D" id="2.180.10.10">
    <property type="entry name" value="RHS repeat-associated core"/>
    <property type="match status" value="3"/>
</dbReference>
<evidence type="ECO:0000256" key="2">
    <source>
        <dbReference type="ARBA" id="ARBA00022525"/>
    </source>
</evidence>
<evidence type="ECO:0000256" key="3">
    <source>
        <dbReference type="ARBA" id="ARBA00022729"/>
    </source>
</evidence>
<keyword evidence="4" id="KW-0677">Repeat</keyword>
<keyword evidence="5" id="KW-0843">Virulence</keyword>
<dbReference type="OrthoDB" id="311748at2"/>
<comment type="caution">
    <text evidence="8">The sequence shown here is derived from an EMBL/GenBank/DDBJ whole genome shotgun (WGS) entry which is preliminary data.</text>
</comment>
<dbReference type="NCBIfam" id="TIGR01643">
    <property type="entry name" value="YD_repeat_2x"/>
    <property type="match status" value="3"/>
</dbReference>
<dbReference type="InterPro" id="IPR056823">
    <property type="entry name" value="TEN-like_YD-shell"/>
</dbReference>
<proteinExistence type="predicted"/>
<dbReference type="InterPro" id="IPR022385">
    <property type="entry name" value="Rhs_assc_core"/>
</dbReference>
<evidence type="ECO:0000256" key="5">
    <source>
        <dbReference type="ARBA" id="ARBA00023026"/>
    </source>
</evidence>
<comment type="subcellular location">
    <subcellularLocation>
        <location evidence="1">Secreted</location>
    </subcellularLocation>
</comment>
<accession>A0A4R9GSW7</accession>
<organism evidence="8 9">
    <name type="scientific">Leptospira fluminis</name>
    <dbReference type="NCBI Taxonomy" id="2484979"/>
    <lineage>
        <taxon>Bacteria</taxon>
        <taxon>Pseudomonadati</taxon>
        <taxon>Spirochaetota</taxon>
        <taxon>Spirochaetia</taxon>
        <taxon>Leptospirales</taxon>
        <taxon>Leptospiraceae</taxon>
        <taxon>Leptospira</taxon>
    </lineage>
</organism>
<protein>
    <recommendedName>
        <fullName evidence="7">Teneurin-like YD-shell domain-containing protein</fullName>
    </recommendedName>
</protein>
<dbReference type="Pfam" id="PF05593">
    <property type="entry name" value="RHS_repeat"/>
    <property type="match status" value="3"/>
</dbReference>
<feature type="transmembrane region" description="Helical" evidence="6">
    <location>
        <begin position="1922"/>
        <end position="1942"/>
    </location>
</feature>
<evidence type="ECO:0000313" key="8">
    <source>
        <dbReference type="EMBL" id="TGK20300.1"/>
    </source>
</evidence>
<dbReference type="Pfam" id="PF25023">
    <property type="entry name" value="TEN_YD-shell"/>
    <property type="match status" value="1"/>
</dbReference>
<dbReference type="Pfam" id="PF13517">
    <property type="entry name" value="FG-GAP_3"/>
    <property type="match status" value="2"/>
</dbReference>
<dbReference type="RefSeq" id="WP_135812606.1">
    <property type="nucleotide sequence ID" value="NZ_RQEV01000005.1"/>
</dbReference>
<dbReference type="PANTHER" id="PTHR32305">
    <property type="match status" value="1"/>
</dbReference>
<keyword evidence="2" id="KW-0964">Secreted</keyword>
<feature type="transmembrane region" description="Helical" evidence="6">
    <location>
        <begin position="20"/>
        <end position="43"/>
    </location>
</feature>
<evidence type="ECO:0000313" key="9">
    <source>
        <dbReference type="Proteomes" id="UP000297855"/>
    </source>
</evidence>
<evidence type="ECO:0000256" key="6">
    <source>
        <dbReference type="SAM" id="Phobius"/>
    </source>
</evidence>
<dbReference type="InterPro" id="IPR028994">
    <property type="entry name" value="Integrin_alpha_N"/>
</dbReference>
<dbReference type="InterPro" id="IPR003284">
    <property type="entry name" value="Sal_SpvB"/>
</dbReference>
<dbReference type="GO" id="GO:0005737">
    <property type="term" value="C:cytoplasm"/>
    <property type="evidence" value="ECO:0007669"/>
    <property type="project" value="InterPro"/>
</dbReference>
<dbReference type="InterPro" id="IPR031325">
    <property type="entry name" value="RHS_repeat"/>
</dbReference>
<evidence type="ECO:0000256" key="4">
    <source>
        <dbReference type="ARBA" id="ARBA00022737"/>
    </source>
</evidence>
<keyword evidence="6" id="KW-1133">Transmembrane helix</keyword>
<dbReference type="PANTHER" id="PTHR32305:SF15">
    <property type="entry name" value="PROTEIN RHSA-RELATED"/>
    <property type="match status" value="1"/>
</dbReference>
<keyword evidence="9" id="KW-1185">Reference proteome</keyword>
<dbReference type="SUPFAM" id="SSF69318">
    <property type="entry name" value="Integrin alpha N-terminal domain"/>
    <property type="match status" value="2"/>
</dbReference>
<reference evidence="8" key="1">
    <citation type="journal article" date="2019" name="PLoS Negl. Trop. Dis.">
        <title>Revisiting the worldwide diversity of Leptospira species in the environment.</title>
        <authorList>
            <person name="Vincent A.T."/>
            <person name="Schiettekatte O."/>
            <person name="Bourhy P."/>
            <person name="Veyrier F.J."/>
            <person name="Picardeau M."/>
        </authorList>
    </citation>
    <scope>NUCLEOTIDE SEQUENCE [LARGE SCALE GENOMIC DNA]</scope>
    <source>
        <strain evidence="8">SCS5</strain>
    </source>
</reference>
<feature type="transmembrane region" description="Helical" evidence="6">
    <location>
        <begin position="1954"/>
        <end position="1972"/>
    </location>
</feature>
<feature type="domain" description="Teneurin-like YD-shell" evidence="7">
    <location>
        <begin position="1674"/>
        <end position="1860"/>
    </location>
</feature>
<dbReference type="InterPro" id="IPR006530">
    <property type="entry name" value="YD"/>
</dbReference>